<keyword evidence="3" id="KW-1185">Reference proteome</keyword>
<dbReference type="Proteomes" id="UP001249851">
    <property type="component" value="Unassembled WGS sequence"/>
</dbReference>
<evidence type="ECO:0000256" key="1">
    <source>
        <dbReference type="SAM" id="MobiDB-lite"/>
    </source>
</evidence>
<protein>
    <submittedName>
        <fullName evidence="2">Uncharacterized protein</fullName>
    </submittedName>
</protein>
<comment type="caution">
    <text evidence="2">The sequence shown here is derived from an EMBL/GenBank/DDBJ whole genome shotgun (WGS) entry which is preliminary data.</text>
</comment>
<evidence type="ECO:0000313" key="2">
    <source>
        <dbReference type="EMBL" id="KAK2567989.1"/>
    </source>
</evidence>
<dbReference type="AlphaFoldDB" id="A0AAD9QV04"/>
<feature type="region of interest" description="Disordered" evidence="1">
    <location>
        <begin position="50"/>
        <end position="72"/>
    </location>
</feature>
<evidence type="ECO:0000313" key="3">
    <source>
        <dbReference type="Proteomes" id="UP001249851"/>
    </source>
</evidence>
<sequence>MPTTAHASVQVDSQREDIMRAWETAINPVRNMDDIIEKVVEEAVAYLKLPPIDQDETMSKSESESNDLEGSD</sequence>
<reference evidence="2" key="2">
    <citation type="journal article" date="2023" name="Science">
        <title>Genomic signatures of disease resistance in endangered staghorn corals.</title>
        <authorList>
            <person name="Vollmer S.V."/>
            <person name="Selwyn J.D."/>
            <person name="Despard B.A."/>
            <person name="Roesel C.L."/>
        </authorList>
    </citation>
    <scope>NUCLEOTIDE SEQUENCE</scope>
    <source>
        <strain evidence="2">K2</strain>
    </source>
</reference>
<organism evidence="2 3">
    <name type="scientific">Acropora cervicornis</name>
    <name type="common">Staghorn coral</name>
    <dbReference type="NCBI Taxonomy" id="6130"/>
    <lineage>
        <taxon>Eukaryota</taxon>
        <taxon>Metazoa</taxon>
        <taxon>Cnidaria</taxon>
        <taxon>Anthozoa</taxon>
        <taxon>Hexacorallia</taxon>
        <taxon>Scleractinia</taxon>
        <taxon>Astrocoeniina</taxon>
        <taxon>Acroporidae</taxon>
        <taxon>Acropora</taxon>
    </lineage>
</organism>
<reference evidence="2" key="1">
    <citation type="journal article" date="2023" name="G3 (Bethesda)">
        <title>Whole genome assembly and annotation of the endangered Caribbean coral Acropora cervicornis.</title>
        <authorList>
            <person name="Selwyn J.D."/>
            <person name="Vollmer S.V."/>
        </authorList>
    </citation>
    <scope>NUCLEOTIDE SEQUENCE</scope>
    <source>
        <strain evidence="2">K2</strain>
    </source>
</reference>
<name>A0AAD9QV04_ACRCE</name>
<proteinExistence type="predicted"/>
<dbReference type="EMBL" id="JARQWQ010000013">
    <property type="protein sequence ID" value="KAK2567989.1"/>
    <property type="molecule type" value="Genomic_DNA"/>
</dbReference>
<gene>
    <name evidence="2" type="ORF">P5673_007894</name>
</gene>
<accession>A0AAD9QV04</accession>